<organism evidence="2 4">
    <name type="scientific">Fructilactobacillus fructivorans</name>
    <dbReference type="NCBI Taxonomy" id="1614"/>
    <lineage>
        <taxon>Bacteria</taxon>
        <taxon>Bacillati</taxon>
        <taxon>Bacillota</taxon>
        <taxon>Bacilli</taxon>
        <taxon>Lactobacillales</taxon>
        <taxon>Lactobacillaceae</taxon>
        <taxon>Fructilactobacillus</taxon>
    </lineage>
</organism>
<name>A0A0C1M528_9LACO</name>
<evidence type="ECO:0000313" key="5">
    <source>
        <dbReference type="Proteomes" id="UP000327194"/>
    </source>
</evidence>
<evidence type="ECO:0000313" key="2">
    <source>
        <dbReference type="EMBL" id="KID41299.1"/>
    </source>
</evidence>
<dbReference type="AlphaFoldDB" id="A0A0C1M528"/>
<sequence>MVIDWIVRIINYAIQIYMLAIVIDALLTWFPGASQSRFGQFLGRIVNPFLEYFNFAHIGMLGFGPILALIVLQLLQFGVTYIGNIIISLVG</sequence>
<dbReference type="GO" id="GO:0051301">
    <property type="term" value="P:cell division"/>
    <property type="evidence" value="ECO:0007669"/>
    <property type="project" value="UniProtKB-KW"/>
</dbReference>
<dbReference type="OrthoDB" id="47652at2"/>
<dbReference type="KEGG" id="lfv:LF543_04220"/>
<evidence type="ECO:0000313" key="3">
    <source>
        <dbReference type="EMBL" id="QFX92812.1"/>
    </source>
</evidence>
<gene>
    <name evidence="3" type="ORF">LF543_04220</name>
    <name evidence="2" type="ORF">LfDm3_1144</name>
</gene>
<proteinExistence type="predicted"/>
<dbReference type="GO" id="GO:0016020">
    <property type="term" value="C:membrane"/>
    <property type="evidence" value="ECO:0007669"/>
    <property type="project" value="InterPro"/>
</dbReference>
<keyword evidence="2" id="KW-0132">Cell division</keyword>
<dbReference type="Proteomes" id="UP000327194">
    <property type="component" value="Chromosome"/>
</dbReference>
<feature type="transmembrane region" description="Helical" evidence="1">
    <location>
        <begin position="12"/>
        <end position="32"/>
    </location>
</feature>
<dbReference type="Pfam" id="PF02325">
    <property type="entry name" value="CCB3_YggT"/>
    <property type="match status" value="1"/>
</dbReference>
<keyword evidence="1" id="KW-0812">Transmembrane</keyword>
<protein>
    <submittedName>
        <fullName evidence="2">Cell division membrane protein</fullName>
    </submittedName>
    <submittedName>
        <fullName evidence="3">YggT family protein</fullName>
    </submittedName>
</protein>
<dbReference type="RefSeq" id="WP_010021208.1">
    <property type="nucleotide sequence ID" value="NZ_AZDS01000001.1"/>
</dbReference>
<keyword evidence="4" id="KW-1185">Reference proteome</keyword>
<feature type="transmembrane region" description="Helical" evidence="1">
    <location>
        <begin position="52"/>
        <end position="75"/>
    </location>
</feature>
<dbReference type="InterPro" id="IPR003425">
    <property type="entry name" value="CCB3/YggT"/>
</dbReference>
<dbReference type="GeneID" id="74913806"/>
<accession>A0A0C1M528</accession>
<dbReference type="EMBL" id="CP045562">
    <property type="protein sequence ID" value="QFX92812.1"/>
    <property type="molecule type" value="Genomic_DNA"/>
</dbReference>
<keyword evidence="1" id="KW-1133">Transmembrane helix</keyword>
<keyword evidence="1" id="KW-0472">Membrane</keyword>
<evidence type="ECO:0000313" key="4">
    <source>
        <dbReference type="Proteomes" id="UP000031397"/>
    </source>
</evidence>
<reference evidence="3 5" key="2">
    <citation type="submission" date="2019-10" db="EMBL/GenBank/DDBJ databases">
        <title>Genome sequencing of Lactobacillus fructivorans.</title>
        <authorList>
            <person name="Kim K."/>
        </authorList>
    </citation>
    <scope>NUCLEOTIDE SEQUENCE [LARGE SCALE GENOMIC DNA]</scope>
    <source>
        <strain evidence="3 5">LF543</strain>
    </source>
</reference>
<dbReference type="Proteomes" id="UP000031397">
    <property type="component" value="Unassembled WGS sequence"/>
</dbReference>
<evidence type="ECO:0000256" key="1">
    <source>
        <dbReference type="SAM" id="Phobius"/>
    </source>
</evidence>
<keyword evidence="2" id="KW-0131">Cell cycle</keyword>
<dbReference type="PATRIC" id="fig|1614.10.peg.530"/>
<reference evidence="2 4" key="1">
    <citation type="submission" date="2014-06" db="EMBL/GenBank/DDBJ databases">
        <title>Functional and comparative genomic analyses of the Drosophila gut microbiota identify candidate symbiosis factors.</title>
        <authorList>
            <person name="Newell P.D."/>
            <person name="Chaston J.M."/>
            <person name="Douglas A.E."/>
        </authorList>
    </citation>
    <scope>NUCLEOTIDE SEQUENCE [LARGE SCALE GENOMIC DNA]</scope>
    <source>
        <strain evidence="2 4">DmCS_002</strain>
    </source>
</reference>
<dbReference type="EMBL" id="JOJZ01000021">
    <property type="protein sequence ID" value="KID41299.1"/>
    <property type="molecule type" value="Genomic_DNA"/>
</dbReference>